<organism evidence="1">
    <name type="scientific">termite gut metagenome</name>
    <dbReference type="NCBI Taxonomy" id="433724"/>
    <lineage>
        <taxon>unclassified sequences</taxon>
        <taxon>metagenomes</taxon>
        <taxon>organismal metagenomes</taxon>
    </lineage>
</organism>
<gene>
    <name evidence="1" type="ORF">EZS27_015007</name>
</gene>
<sequence length="393" mass="44159">MNLYLFNPTHDLSLANYSSTYMSPAPARRLSADLSLLPAWYACPESAVLASSLYNLPFLKEKQTWFPELPRLLTEPEIAFLPTLTPVPWGWNPAIHRYLLSLGISAETLPDKEQLAAIREQSHRLFAVNLLPVLQIDTNFCGKSFYLTNTNDVRYFVENHEISLLKAPLSGSGKGLNWCQGIYTPLINRWSAHAIHQQGGVIAEPVYHKVTDFAMLFYAAGHGTVTFAGYSLFQTNANGTYESNTLLPDKMIEQQLARYVPLSALCKLRLCIEKELSIRLSDAYTGYLGIDMMICRFSGTPEYRIHPCVEINLRMTMGVVARLFYDRYVQPEAEGIFKVKSFSSPDRLAAEHFRLVKESPLSVSGEKITAGYLPLVPVTPHSQYTASALLYKS</sequence>
<dbReference type="AlphaFoldDB" id="A0A5J4RSZ0"/>
<comment type="caution">
    <text evidence="1">The sequence shown here is derived from an EMBL/GenBank/DDBJ whole genome shotgun (WGS) entry which is preliminary data.</text>
</comment>
<dbReference type="EMBL" id="SNRY01000752">
    <property type="protein sequence ID" value="KAA6336869.1"/>
    <property type="molecule type" value="Genomic_DNA"/>
</dbReference>
<evidence type="ECO:0000313" key="1">
    <source>
        <dbReference type="EMBL" id="KAA6336869.1"/>
    </source>
</evidence>
<accession>A0A5J4RSZ0</accession>
<name>A0A5J4RSZ0_9ZZZZ</name>
<protein>
    <recommendedName>
        <fullName evidence="2">ATP-grasp domain-containing protein</fullName>
    </recommendedName>
</protein>
<evidence type="ECO:0008006" key="2">
    <source>
        <dbReference type="Google" id="ProtNLM"/>
    </source>
</evidence>
<proteinExistence type="predicted"/>
<reference evidence="1" key="1">
    <citation type="submission" date="2019-03" db="EMBL/GenBank/DDBJ databases">
        <title>Single cell metagenomics reveals metabolic interactions within the superorganism composed of flagellate Streblomastix strix and complex community of Bacteroidetes bacteria on its surface.</title>
        <authorList>
            <person name="Treitli S.C."/>
            <person name="Kolisko M."/>
            <person name="Husnik F."/>
            <person name="Keeling P."/>
            <person name="Hampl V."/>
        </authorList>
    </citation>
    <scope>NUCLEOTIDE SEQUENCE</scope>
    <source>
        <strain evidence="1">STM</strain>
    </source>
</reference>